<organism evidence="2">
    <name type="scientific">viral metagenome</name>
    <dbReference type="NCBI Taxonomy" id="1070528"/>
    <lineage>
        <taxon>unclassified sequences</taxon>
        <taxon>metagenomes</taxon>
        <taxon>organismal metagenomes</taxon>
    </lineage>
</organism>
<dbReference type="Gene3D" id="3.90.70.80">
    <property type="match status" value="1"/>
</dbReference>
<dbReference type="InterPro" id="IPR003323">
    <property type="entry name" value="OTU_dom"/>
</dbReference>
<protein>
    <recommendedName>
        <fullName evidence="1">OTU domain-containing protein</fullName>
    </recommendedName>
</protein>
<feature type="domain" description="OTU" evidence="1">
    <location>
        <begin position="380"/>
        <end position="443"/>
    </location>
</feature>
<dbReference type="Pfam" id="PF02338">
    <property type="entry name" value="OTU"/>
    <property type="match status" value="1"/>
</dbReference>
<evidence type="ECO:0000259" key="1">
    <source>
        <dbReference type="Pfam" id="PF02338"/>
    </source>
</evidence>
<reference evidence="2" key="1">
    <citation type="journal article" date="2020" name="Nature">
        <title>Giant virus diversity and host interactions through global metagenomics.</title>
        <authorList>
            <person name="Schulz F."/>
            <person name="Roux S."/>
            <person name="Paez-Espino D."/>
            <person name="Jungbluth S."/>
            <person name="Walsh D.A."/>
            <person name="Denef V.J."/>
            <person name="McMahon K.D."/>
            <person name="Konstantinidis K.T."/>
            <person name="Eloe-Fadrosh E.A."/>
            <person name="Kyrpides N.C."/>
            <person name="Woyke T."/>
        </authorList>
    </citation>
    <scope>NUCLEOTIDE SEQUENCE</scope>
    <source>
        <strain evidence="2">GVMAG-M-3300025860-20</strain>
    </source>
</reference>
<name>A0A6C0J5T3_9ZZZZ</name>
<dbReference type="CDD" id="cd22744">
    <property type="entry name" value="OTU"/>
    <property type="match status" value="1"/>
</dbReference>
<dbReference type="AlphaFoldDB" id="A0A6C0J5T3"/>
<accession>A0A6C0J5T3</accession>
<evidence type="ECO:0000313" key="2">
    <source>
        <dbReference type="EMBL" id="QHU01019.1"/>
    </source>
</evidence>
<proteinExistence type="predicted"/>
<sequence length="878" mass="100031">MSVVLKLSNGTNKRVSSKLIQRGGKTTEEIDSILDDDTATIPLTWENRPDSSIEDGGKREKWAFESDGDWYTHLEMTPDYLIEKCKEKGITDEETLNMISVWGTKLYKFAQKRKITDDEILTSDRKYDKDLSDDLQTSIKNYTKESKAKDKEAYQGCTLEYKTKDRLKTNERASCQRLTCDERNIISTQEDLDISLQDPDIKEQQKLQYTRCGEINELCKLGSSVVPVEFTLSNYVHLKNGGCGDCLFIAINHYMKLAKKLASNFEDKGEDGFFYPNKHDIEDTTVIPLDKKIKPDPKDGGAADELRKAAVRWLEDNPDFLIETGSTIRQDLAFSLLVNDIKAPVLSVTSHKTLLTNYIKDNPLLLGTDQFNGKKHIEILKNMIQQEPPEELIDEFNKFMDFMNEQYLQNMSKQTTYGGEPEIRALSQVLNINMLIVQKMGSSLVTNVGGRVNTTDRYMLILHNTDAGDSSKSFNHYEIMFPNKYLCPVKITVSRPKKPTLPPFSALNDMETDIVNNVLLTYCPLRKKSKSSTPNVLLTAYYKCINDTPVGSEDGKTLIKYFMEIINIIENKRMLFMTSAFIIKYLKNVVDKEEVTDLLQLLIISIEYIFNTEDPTLLSTAAAEYILLHLQSVKSSDIKINMIMDIISFLGEHYEQIDEERHVYTEYTNNSHIILNNAIVEAYTNMDSIVALSNDTTGEEDIPTLIKSLTPHMAENTKFLPRLQAWAQLKQDTAFEDLEQEDKEIIREFIDHTSRYIMLANTQASNLEIDIKYIGLQLSLSPSSVVEVFTTSLQFLDIEIEGDETGDETGAGEIEEKYMGLYLLLNESMPSYLYINNDMLEKIAEILTMMDMSINPDDSDADNELYLSIAKSVLEAPP</sequence>
<dbReference type="EMBL" id="MN740333">
    <property type="protein sequence ID" value="QHU01019.1"/>
    <property type="molecule type" value="Genomic_DNA"/>
</dbReference>